<dbReference type="RefSeq" id="WP_081810276.1">
    <property type="nucleotide sequence ID" value="NZ_JMIY01000007.1"/>
</dbReference>
<dbReference type="OrthoDB" id="33550at2157"/>
<dbReference type="AlphaFoldDB" id="A0A062V5D2"/>
<proteinExistence type="predicted"/>
<evidence type="ECO:0000313" key="2">
    <source>
        <dbReference type="Proteomes" id="UP000027153"/>
    </source>
</evidence>
<name>A0A062V5D2_9EURY</name>
<dbReference type="InterPro" id="IPR017850">
    <property type="entry name" value="Alkaline_phosphatase_core_sf"/>
</dbReference>
<dbReference type="PANTHER" id="PTHR10151">
    <property type="entry name" value="ECTONUCLEOTIDE PYROPHOSPHATASE/PHOSPHODIESTERASE"/>
    <property type="match status" value="1"/>
</dbReference>
<gene>
    <name evidence="1" type="ORF">ANME2D_02636</name>
</gene>
<dbReference type="InterPro" id="IPR002591">
    <property type="entry name" value="Phosphodiest/P_Trfase"/>
</dbReference>
<dbReference type="EMBL" id="JMIY01000007">
    <property type="protein sequence ID" value="KCZ70615.1"/>
    <property type="molecule type" value="Genomic_DNA"/>
</dbReference>
<organism evidence="1 2">
    <name type="scientific">Candidatus Methanoperedens nitratireducens</name>
    <dbReference type="NCBI Taxonomy" id="1392998"/>
    <lineage>
        <taxon>Archaea</taxon>
        <taxon>Methanobacteriati</taxon>
        <taxon>Methanobacteriota</taxon>
        <taxon>Stenosarchaea group</taxon>
        <taxon>Methanomicrobia</taxon>
        <taxon>Methanosarcinales</taxon>
        <taxon>ANME-2 cluster</taxon>
        <taxon>Candidatus Methanoperedentaceae</taxon>
        <taxon>Candidatus Methanoperedens</taxon>
    </lineage>
</organism>
<evidence type="ECO:0000313" key="1">
    <source>
        <dbReference type="EMBL" id="KCZ70615.1"/>
    </source>
</evidence>
<dbReference type="PANTHER" id="PTHR10151:SF120">
    <property type="entry name" value="BIS(5'-ADENOSYL)-TRIPHOSPHATASE"/>
    <property type="match status" value="1"/>
</dbReference>
<dbReference type="SUPFAM" id="SSF53649">
    <property type="entry name" value="Alkaline phosphatase-like"/>
    <property type="match status" value="2"/>
</dbReference>
<accession>A0A062V5D2</accession>
<dbReference type="Proteomes" id="UP000027153">
    <property type="component" value="Unassembled WGS sequence"/>
</dbReference>
<dbReference type="GO" id="GO:0016787">
    <property type="term" value="F:hydrolase activity"/>
    <property type="evidence" value="ECO:0007669"/>
    <property type="project" value="UniProtKB-ARBA"/>
</dbReference>
<dbReference type="Gene3D" id="3.40.720.10">
    <property type="entry name" value="Alkaline Phosphatase, subunit A"/>
    <property type="match status" value="2"/>
</dbReference>
<evidence type="ECO:0008006" key="3">
    <source>
        <dbReference type="Google" id="ProtNLM"/>
    </source>
</evidence>
<reference evidence="1 2" key="1">
    <citation type="journal article" date="2013" name="Nature">
        <title>Anaerobic oxidation of methane coupled to nitrate reduction in a novel archaeal lineage.</title>
        <authorList>
            <person name="Haroon M.F."/>
            <person name="Hu S."/>
            <person name="Shi Y."/>
            <person name="Imelfort M."/>
            <person name="Keller J."/>
            <person name="Hugenholtz P."/>
            <person name="Yuan Z."/>
            <person name="Tyson G.W."/>
        </authorList>
    </citation>
    <scope>NUCLEOTIDE SEQUENCE [LARGE SCALE GENOMIC DNA]</scope>
    <source>
        <strain evidence="1 2">ANME-2d</strain>
    </source>
</reference>
<protein>
    <recommendedName>
        <fullName evidence="3">Type I phosphodiesterase/nucleotide pyrophosphatase</fullName>
    </recommendedName>
</protein>
<keyword evidence="2" id="KW-1185">Reference proteome</keyword>
<sequence>MSRCLIFGVDGASLDLIQLWVKEGKLPSFEEVINNGIIGNLETTIPPLTPCAWSSFMTGKNPGEHGIYDFFHLDANHDMKLNTSKTRRSQDLWEYLSQNGFKNFVFNVPFTYPAKKINGIMVTDFTTPSIEVNFTYPLSLKDEILREYPDFRFSENCKYSERKEDIRKFAREIMDLADMQFKISTDLIKKDNFDFSMIVFMTTDHAQHWYWKYMDKNHPEYTEDNEFEEMILRAYQKIDHFLGKFMKMFPEHNIIIMSDHGGGPYYKDVSLNKWLMDEGYLFLKTRRSLIKMTTDKIGINKIISFGLNIGLWGLINKIPELKDYVRNGLIPTFQDVDWSKTLAYSYGYYGPIYLNSNRINSKEDKKKLKDEIVKKLMDLRDPYTDQPIMKNIWGKDELYKGDNIETLPDIIIDMGGPYGSSSNFLFSSNSIFSEPKTFKSGDHTVYGVFMAYGPDIKEGVEINGAKIYDIAPTILHMFGIPVPADMDGRVLNEIFKNESQAGKGTLESEASDSKRKIIKAKIKILKDKRKI</sequence>
<dbReference type="Pfam" id="PF01663">
    <property type="entry name" value="Phosphodiest"/>
    <property type="match status" value="1"/>
</dbReference>
<comment type="caution">
    <text evidence="1">The sequence shown here is derived from an EMBL/GenBank/DDBJ whole genome shotgun (WGS) entry which is preliminary data.</text>
</comment>